<feature type="compositionally biased region" description="Basic residues" evidence="2">
    <location>
        <begin position="1"/>
        <end position="13"/>
    </location>
</feature>
<sequence>MSRRMKSTYRPKGRGFGQYPKALVSVEEPEEEPPTERKNITPGQEGGQEREDEGASALPGPAQEAVQQELAEPKTGEHEDGPDVKEKGLPNPEPMKMPEAGMLSY</sequence>
<dbReference type="Pfam" id="PF05831">
    <property type="entry name" value="GAGE"/>
    <property type="match status" value="1"/>
</dbReference>
<reference evidence="4" key="2">
    <citation type="submission" date="2025-09" db="UniProtKB">
        <authorList>
            <consortium name="Ensembl"/>
        </authorList>
    </citation>
    <scope>IDENTIFICATION</scope>
</reference>
<name>A0A8C6E3C6_MOSMO</name>
<dbReference type="Proteomes" id="UP000694544">
    <property type="component" value="Unplaced"/>
</dbReference>
<proteinExistence type="inferred from homology"/>
<evidence type="ECO:0000259" key="3">
    <source>
        <dbReference type="SMART" id="SM01379"/>
    </source>
</evidence>
<dbReference type="InterPro" id="IPR031320">
    <property type="entry name" value="GAGE"/>
</dbReference>
<reference evidence="4" key="1">
    <citation type="submission" date="2025-08" db="UniProtKB">
        <authorList>
            <consortium name="Ensembl"/>
        </authorList>
    </citation>
    <scope>IDENTIFICATION</scope>
</reference>
<dbReference type="PANTHER" id="PTHR14047">
    <property type="entry name" value="P ANTIGEN FAMILY MEMBER 5-RELATED"/>
    <property type="match status" value="1"/>
</dbReference>
<dbReference type="InterPro" id="IPR008625">
    <property type="entry name" value="GAGE_fam"/>
</dbReference>
<accession>A0A8C6E3C6</accession>
<feature type="domain" description="GAGE" evidence="3">
    <location>
        <begin position="1"/>
        <end position="105"/>
    </location>
</feature>
<dbReference type="GeneTree" id="ENSGT00940000153097"/>
<feature type="compositionally biased region" description="Basic and acidic residues" evidence="2">
    <location>
        <begin position="71"/>
        <end position="88"/>
    </location>
</feature>
<dbReference type="AlphaFoldDB" id="A0A8C6E3C6"/>
<dbReference type="Ensembl" id="ENSMMST00000025292.1">
    <property type="protein sequence ID" value="ENSMMSP00000022842.1"/>
    <property type="gene ID" value="ENSMMSG00000017251.1"/>
</dbReference>
<evidence type="ECO:0000256" key="1">
    <source>
        <dbReference type="ARBA" id="ARBA00007043"/>
    </source>
</evidence>
<keyword evidence="5" id="KW-1185">Reference proteome</keyword>
<protein>
    <recommendedName>
        <fullName evidence="3">GAGE domain-containing protein</fullName>
    </recommendedName>
</protein>
<organism evidence="4 5">
    <name type="scientific">Moschus moschiferus</name>
    <name type="common">Siberian musk deer</name>
    <name type="synonym">Moschus sibiricus</name>
    <dbReference type="NCBI Taxonomy" id="68415"/>
    <lineage>
        <taxon>Eukaryota</taxon>
        <taxon>Metazoa</taxon>
        <taxon>Chordata</taxon>
        <taxon>Craniata</taxon>
        <taxon>Vertebrata</taxon>
        <taxon>Euteleostomi</taxon>
        <taxon>Mammalia</taxon>
        <taxon>Eutheria</taxon>
        <taxon>Laurasiatheria</taxon>
        <taxon>Artiodactyla</taxon>
        <taxon>Ruminantia</taxon>
        <taxon>Pecora</taxon>
        <taxon>Moschidae</taxon>
        <taxon>Moschus</taxon>
    </lineage>
</organism>
<feature type="region of interest" description="Disordered" evidence="2">
    <location>
        <begin position="1"/>
        <end position="105"/>
    </location>
</feature>
<evidence type="ECO:0000256" key="2">
    <source>
        <dbReference type="SAM" id="MobiDB-lite"/>
    </source>
</evidence>
<evidence type="ECO:0000313" key="5">
    <source>
        <dbReference type="Proteomes" id="UP000694544"/>
    </source>
</evidence>
<comment type="similarity">
    <text evidence="1">Belongs to the GAGE family.</text>
</comment>
<evidence type="ECO:0000313" key="4">
    <source>
        <dbReference type="Ensembl" id="ENSMMSP00000022842.1"/>
    </source>
</evidence>
<dbReference type="PANTHER" id="PTHR14047:SF33">
    <property type="entry name" value="X ANTIGEN FAMILY MEMBER 5"/>
    <property type="match status" value="1"/>
</dbReference>
<dbReference type="SMART" id="SM01379">
    <property type="entry name" value="GAGE"/>
    <property type="match status" value="1"/>
</dbReference>